<comment type="caution">
    <text evidence="8">The sequence shown here is derived from an EMBL/GenBank/DDBJ whole genome shotgun (WGS) entry which is preliminary data.</text>
</comment>
<comment type="pathway">
    <text evidence="1">Carbohydrate degradation; 2-deoxy-D-ribose 1-phosphate degradation; D-glyceraldehyde 3-phosphate and acetaldehyde from 2-deoxy-alpha-D-ribose 1-phosphate: step 2/2.</text>
</comment>
<dbReference type="EC" id="4.1.2.4" evidence="3 7"/>
<dbReference type="PANTHER" id="PTHR10889">
    <property type="entry name" value="DEOXYRIBOSE-PHOSPHATE ALDOLASE"/>
    <property type="match status" value="1"/>
</dbReference>
<keyword evidence="9" id="KW-1185">Reference proteome</keyword>
<dbReference type="SUPFAM" id="SSF51569">
    <property type="entry name" value="Aldolase"/>
    <property type="match status" value="1"/>
</dbReference>
<protein>
    <recommendedName>
        <fullName evidence="3 7">Deoxyribose-phosphate aldolase</fullName>
        <ecNumber evidence="3 7">4.1.2.4</ecNumber>
    </recommendedName>
</protein>
<evidence type="ECO:0000256" key="4">
    <source>
        <dbReference type="ARBA" id="ARBA00023239"/>
    </source>
</evidence>
<evidence type="ECO:0000256" key="7">
    <source>
        <dbReference type="NCBIfam" id="TIGR00126"/>
    </source>
</evidence>
<dbReference type="Gene3D" id="3.20.20.70">
    <property type="entry name" value="Aldolase class I"/>
    <property type="match status" value="1"/>
</dbReference>
<dbReference type="GO" id="GO:0016052">
    <property type="term" value="P:carbohydrate catabolic process"/>
    <property type="evidence" value="ECO:0007669"/>
    <property type="project" value="TreeGrafter"/>
</dbReference>
<dbReference type="PANTHER" id="PTHR10889:SF3">
    <property type="entry name" value="DEOXYRIBOSE-PHOSPHATE ALDOLASE"/>
    <property type="match status" value="1"/>
</dbReference>
<gene>
    <name evidence="8" type="ORF">GCM10007964_21910</name>
</gene>
<evidence type="ECO:0000313" key="9">
    <source>
        <dbReference type="Proteomes" id="UP000645217"/>
    </source>
</evidence>
<dbReference type="PIRSF" id="PIRSF001357">
    <property type="entry name" value="DeoC"/>
    <property type="match status" value="1"/>
</dbReference>
<dbReference type="GO" id="GO:0005737">
    <property type="term" value="C:cytoplasm"/>
    <property type="evidence" value="ECO:0007669"/>
    <property type="project" value="InterPro"/>
</dbReference>
<reference evidence="8" key="2">
    <citation type="submission" date="2020-09" db="EMBL/GenBank/DDBJ databases">
        <authorList>
            <person name="Sun Q."/>
            <person name="Ohkuma M."/>
        </authorList>
    </citation>
    <scope>NUCLEOTIDE SEQUENCE</scope>
    <source>
        <strain evidence="8">JCM 13064</strain>
    </source>
</reference>
<accession>A0A917R078</accession>
<comment type="similarity">
    <text evidence="2">Belongs to the DeoC/FbaB aldolase family. DeoC type 2 subfamily.</text>
</comment>
<keyword evidence="5" id="KW-0704">Schiff base</keyword>
<dbReference type="GO" id="GO:0009264">
    <property type="term" value="P:deoxyribonucleotide catabolic process"/>
    <property type="evidence" value="ECO:0007669"/>
    <property type="project" value="UniProtKB-UniRule"/>
</dbReference>
<reference evidence="8" key="1">
    <citation type="journal article" date="2014" name="Int. J. Syst. Evol. Microbiol.">
        <title>Complete genome sequence of Corynebacterium casei LMG S-19264T (=DSM 44701T), isolated from a smear-ripened cheese.</title>
        <authorList>
            <consortium name="US DOE Joint Genome Institute (JGI-PGF)"/>
            <person name="Walter F."/>
            <person name="Albersmeier A."/>
            <person name="Kalinowski J."/>
            <person name="Ruckert C."/>
        </authorList>
    </citation>
    <scope>NUCLEOTIDE SEQUENCE</scope>
    <source>
        <strain evidence="8">JCM 13064</strain>
    </source>
</reference>
<evidence type="ECO:0000313" key="8">
    <source>
        <dbReference type="EMBL" id="GGK78838.1"/>
    </source>
</evidence>
<dbReference type="InterPro" id="IPR011343">
    <property type="entry name" value="DeoC"/>
</dbReference>
<dbReference type="InterPro" id="IPR002915">
    <property type="entry name" value="DeoC/FbaB/LacD_aldolase"/>
</dbReference>
<dbReference type="InterPro" id="IPR013785">
    <property type="entry name" value="Aldolase_TIM"/>
</dbReference>
<dbReference type="Proteomes" id="UP000645217">
    <property type="component" value="Unassembled WGS sequence"/>
</dbReference>
<organism evidence="8 9">
    <name type="scientific">Sphaerisporangium melleum</name>
    <dbReference type="NCBI Taxonomy" id="321316"/>
    <lineage>
        <taxon>Bacteria</taxon>
        <taxon>Bacillati</taxon>
        <taxon>Actinomycetota</taxon>
        <taxon>Actinomycetes</taxon>
        <taxon>Streptosporangiales</taxon>
        <taxon>Streptosporangiaceae</taxon>
        <taxon>Sphaerisporangium</taxon>
    </lineage>
</organism>
<dbReference type="AlphaFoldDB" id="A0A917R078"/>
<dbReference type="GO" id="GO:0004139">
    <property type="term" value="F:deoxyribose-phosphate aldolase activity"/>
    <property type="evidence" value="ECO:0007669"/>
    <property type="project" value="UniProtKB-UniRule"/>
</dbReference>
<dbReference type="EMBL" id="BMNT01000010">
    <property type="protein sequence ID" value="GGK78838.1"/>
    <property type="molecule type" value="Genomic_DNA"/>
</dbReference>
<evidence type="ECO:0000256" key="1">
    <source>
        <dbReference type="ARBA" id="ARBA00004816"/>
    </source>
</evidence>
<keyword evidence="4" id="KW-0456">Lyase</keyword>
<dbReference type="SMART" id="SM01133">
    <property type="entry name" value="DeoC"/>
    <property type="match status" value="1"/>
</dbReference>
<dbReference type="Pfam" id="PF01791">
    <property type="entry name" value="DeoC"/>
    <property type="match status" value="1"/>
</dbReference>
<evidence type="ECO:0000256" key="3">
    <source>
        <dbReference type="ARBA" id="ARBA00012515"/>
    </source>
</evidence>
<comment type="catalytic activity">
    <reaction evidence="6">
        <text>2-deoxy-D-ribose 5-phosphate = D-glyceraldehyde 3-phosphate + acetaldehyde</text>
        <dbReference type="Rhea" id="RHEA:12821"/>
        <dbReference type="ChEBI" id="CHEBI:15343"/>
        <dbReference type="ChEBI" id="CHEBI:59776"/>
        <dbReference type="ChEBI" id="CHEBI:62877"/>
        <dbReference type="EC" id="4.1.2.4"/>
    </reaction>
</comment>
<evidence type="ECO:0000256" key="5">
    <source>
        <dbReference type="ARBA" id="ARBA00023270"/>
    </source>
</evidence>
<name>A0A917R078_9ACTN</name>
<dbReference type="FunFam" id="3.20.20.70:FF:000106">
    <property type="entry name" value="Deoxyribose-phosphate aldolase"/>
    <property type="match status" value="1"/>
</dbReference>
<evidence type="ECO:0000256" key="2">
    <source>
        <dbReference type="ARBA" id="ARBA00009473"/>
    </source>
</evidence>
<sequence>MSTLTTSPAEIASSNASLRAFLHGLPGVDRVGADQRAAMLGTRSIKTTAKAQAIDLAISMVDLTTLEGADTPGKVRALCAKAVRPDPGDPSVPKVAAVCVYPDLVERAVDALAGSGVKVASVATAFPSGRSFLDVKVADTRQAVQAGADEIDMVIDRGAFLAGDYRKVYDEIVAIRQACARDAASGGEDAHLKVILETGELATYDNVRRASWLAMLAGADFIKTSTGKVSPAATLPVTMVMLEAVRDFRDRTGRVVGVKPAGGIRTTKDAIKHLVLVNETAGDDWLTPSLFRLGASSLLNDLLMQRQKMTTGRYAGPDYFTLD</sequence>
<dbReference type="CDD" id="cd00959">
    <property type="entry name" value="DeoC"/>
    <property type="match status" value="1"/>
</dbReference>
<proteinExistence type="inferred from homology"/>
<dbReference type="NCBIfam" id="TIGR00126">
    <property type="entry name" value="deoC"/>
    <property type="match status" value="1"/>
</dbReference>
<evidence type="ECO:0000256" key="6">
    <source>
        <dbReference type="ARBA" id="ARBA00048791"/>
    </source>
</evidence>